<sequence>MKIKTIIVSILILLPGICFSSEEKLLCDTLGADRCSKLLLQSFEALEQVRKQRESLIGVLKRDGYNKKL</sequence>
<protein>
    <submittedName>
        <fullName evidence="1">Uncharacterized protein</fullName>
    </submittedName>
</protein>
<evidence type="ECO:0000313" key="2">
    <source>
        <dbReference type="Proteomes" id="UP001569428"/>
    </source>
</evidence>
<name>A0ABV4NTY0_9GAMM</name>
<keyword evidence="2" id="KW-1185">Reference proteome</keyword>
<proteinExistence type="predicted"/>
<organism evidence="1 2">
    <name type="scientific">Microbulbifer epialgicus</name>
    <dbReference type="NCBI Taxonomy" id="393907"/>
    <lineage>
        <taxon>Bacteria</taxon>
        <taxon>Pseudomonadati</taxon>
        <taxon>Pseudomonadota</taxon>
        <taxon>Gammaproteobacteria</taxon>
        <taxon>Cellvibrionales</taxon>
        <taxon>Microbulbiferaceae</taxon>
        <taxon>Microbulbifer</taxon>
    </lineage>
</organism>
<dbReference type="Proteomes" id="UP001569428">
    <property type="component" value="Unassembled WGS sequence"/>
</dbReference>
<comment type="caution">
    <text evidence="1">The sequence shown here is derived from an EMBL/GenBank/DDBJ whole genome shotgun (WGS) entry which is preliminary data.</text>
</comment>
<evidence type="ECO:0000313" key="1">
    <source>
        <dbReference type="EMBL" id="MFA0809480.1"/>
    </source>
</evidence>
<accession>A0ABV4NTY0</accession>
<dbReference type="EMBL" id="JBGMEK010000001">
    <property type="protein sequence ID" value="MFA0809480.1"/>
    <property type="molecule type" value="Genomic_DNA"/>
</dbReference>
<reference evidence="1 2" key="1">
    <citation type="submission" date="2024-08" db="EMBL/GenBank/DDBJ databases">
        <authorList>
            <person name="Ishaq N."/>
        </authorList>
    </citation>
    <scope>NUCLEOTIDE SEQUENCE [LARGE SCALE GENOMIC DNA]</scope>
    <source>
        <strain evidence="1 2">DSM 18651</strain>
    </source>
</reference>
<dbReference type="RefSeq" id="WP_371837098.1">
    <property type="nucleotide sequence ID" value="NZ_JBGMEK010000001.1"/>
</dbReference>
<gene>
    <name evidence="1" type="ORF">ACCI49_00990</name>
</gene>